<feature type="compositionally biased region" description="Basic residues" evidence="9">
    <location>
        <begin position="1021"/>
        <end position="1030"/>
    </location>
</feature>
<keyword evidence="7" id="KW-0863">Zinc-finger</keyword>
<dbReference type="PANTHER" id="PTHR12801:SF115">
    <property type="entry name" value="FI18136P1-RELATED"/>
    <property type="match status" value="1"/>
</dbReference>
<feature type="compositionally biased region" description="Low complexity" evidence="9">
    <location>
        <begin position="816"/>
        <end position="828"/>
    </location>
</feature>
<feature type="compositionally biased region" description="Polar residues" evidence="9">
    <location>
        <begin position="842"/>
        <end position="859"/>
    </location>
</feature>
<dbReference type="Gene3D" id="3.30.420.10">
    <property type="entry name" value="Ribonuclease H-like superfamily/Ribonuclease H"/>
    <property type="match status" value="1"/>
</dbReference>
<organism evidence="11 12">
    <name type="scientific">Holothuria leucospilota</name>
    <name type="common">Black long sea cucumber</name>
    <name type="synonym">Mertensiothuria leucospilota</name>
    <dbReference type="NCBI Taxonomy" id="206669"/>
    <lineage>
        <taxon>Eukaryota</taxon>
        <taxon>Metazoa</taxon>
        <taxon>Echinodermata</taxon>
        <taxon>Eleutherozoa</taxon>
        <taxon>Echinozoa</taxon>
        <taxon>Holothuroidea</taxon>
        <taxon>Aspidochirotacea</taxon>
        <taxon>Aspidochirotida</taxon>
        <taxon>Holothuriidae</taxon>
        <taxon>Holothuria</taxon>
    </lineage>
</organism>
<dbReference type="InterPro" id="IPR034922">
    <property type="entry name" value="REX1-like_exo"/>
</dbReference>
<evidence type="ECO:0000256" key="8">
    <source>
        <dbReference type="SAM" id="Coils"/>
    </source>
</evidence>
<reference evidence="11" key="1">
    <citation type="submission" date="2021-10" db="EMBL/GenBank/DDBJ databases">
        <title>Tropical sea cucumber genome reveals ecological adaptation and Cuvierian tubules defense mechanism.</title>
        <authorList>
            <person name="Chen T."/>
        </authorList>
    </citation>
    <scope>NUCLEOTIDE SEQUENCE</scope>
    <source>
        <strain evidence="11">Nanhai2018</strain>
        <tissue evidence="11">Muscle</tissue>
    </source>
</reference>
<keyword evidence="12" id="KW-1185">Reference proteome</keyword>
<dbReference type="GO" id="GO:0004527">
    <property type="term" value="F:exonuclease activity"/>
    <property type="evidence" value="ECO:0007669"/>
    <property type="project" value="UniProtKB-KW"/>
</dbReference>
<evidence type="ECO:0000256" key="6">
    <source>
        <dbReference type="ARBA" id="ARBA00023242"/>
    </source>
</evidence>
<feature type="compositionally biased region" description="Basic and acidic residues" evidence="9">
    <location>
        <begin position="610"/>
        <end position="643"/>
    </location>
</feature>
<evidence type="ECO:0000256" key="2">
    <source>
        <dbReference type="ARBA" id="ARBA00006357"/>
    </source>
</evidence>
<sequence>MFSSSNFFKGLDCPFYEKGPGCCKRPYCHFRHVRKELPETDNGGDIPLQSNVASKEPVQLSYRALPSVQKSSSRHSSRHHQYHRDKKSKVHVKQKSKPQSQFSYIPTPLAQLTKLNQQKDAQGEDSEELPVTPNLETESQELSETSVTAGEKISEIGSLLLEEKKKMEDSVTESGVVTKSDTGGLEPNKFEEESKVSFPDTPLQIVADQNVSHSSQDASSLRLENLGIGLSTSSSVASCSVKDSKVPSDSVISSGCYEEFVALQKQEINRIEAQLAELAKQKKLAEQSLQMATVEKAGTQGSTTAGDPPKFPVSPPSMVKQEESMGKHVVDIGCSQHGSSGPQASDADVKNKYTAEAESISEEYDPMSNYTAAASNQEEIAAFLKEARRKSNEKKESAVPLTYVPTAISAPVDPPEEEVDSEPEGAFSSSDAEDHGQQEQVELSDSDEEEQSKSQVKNTDSGFSESFKDASGLFEELDKPKDISEKTSKEKANKKRSDSLNKVEKVKRNVVKTPSPANKDLSDKKKVVSKSSNEKKEKIQQPSKESKGSAIGGEKKKISSSDLSSFFEKRHIVTSSKIFTNGSSPQTIDRASSTKASISSQKKKAVASASDRKIRSEKHSESKAKLVKRLDQPKEPDLYTGKIEKSKKIMKKVSLKQQKDNLAPKPIKNQGKDDNFKTKLQKLTLKEVNAKRKLSQLFGDDSSNDSDDSGPEFNLKLPETVTISSDSDGKMFPQNTGKSKVLKKNQHAHIESSTKRDFKRESSLDVFRLSSDSESGTFISNKSQTGKAMQKIHPSKPKNFKHANAVSKKSDKKVENSSQLNSSSSSKSKQYHKDVKKKLTQPAKTATGSVVDLDQSSNCSDEEFDPTDDEIVFITEEDDYIKQSREEPVRDVSQKLSDGKKRPSERKPPVPTKKVRMEEKIEQEKLSPKQEEQVSDSSGDDDFEPVEDLDLESFHYDSDDVKDSDPYEECLKIFNENWNVIPPDEQKKKVMEIQNEMRKDEEQATQSSKRHAHTPKFDTRKVRKLTKRTKALPTPSQICHQRFMDAQKAALEKASKKKEEEEKSFLKKSSQKRISHFDEHRQQNGQGSRISHSSKALKLKQKTLAMTASKDSRRVAHVPAKVSKRPILPTEYGSKVSSNIRQRYLNLFIDELLKTCKTEKVAFDKALAEEKEVYDRASSRSIYLNLSVNTLKRLRRDGTTPQPAASSSNRFAVSHQAVLGGKAATLTTYTLHRNYPQKSQKLEGLVLYEKLKQYLATEEQLIENGYPRPSEESGKAVIKAAEKTKSSDPNQQVCCRCGKTFLRRPNGKYITKEICVHHWGKLWTKKIAGALESRYSCCSGDVQASGCSIAKYHVTDDKVVNSSGFMTTMAKSPPLDGNPGVYALDCEMCYTTMGVELTRVTVISDKMERVYDSLVKPSNEVVDYNTKFSGITEEDLEYVKTTLQNVQAVLLSMFSSDTILIGHSLESDLLALKLIHSTVIDTALVFPHRRGPPYKRALRTLTAEYLQKLIQDDESGHDSMEDARSCMELMVYKVKQDAKLRSQRR</sequence>
<dbReference type="InterPro" id="IPR031736">
    <property type="entry name" value="REXO1-like_dom"/>
</dbReference>
<feature type="compositionally biased region" description="Basic and acidic residues" evidence="9">
    <location>
        <begin position="1049"/>
        <end position="1065"/>
    </location>
</feature>
<evidence type="ECO:0000256" key="3">
    <source>
        <dbReference type="ARBA" id="ARBA00022722"/>
    </source>
</evidence>
<feature type="compositionally biased region" description="Basic and acidic residues" evidence="9">
    <location>
        <begin position="387"/>
        <end position="397"/>
    </location>
</feature>
<comment type="similarity">
    <text evidence="2">Belongs to the REXO1/REXO3 family.</text>
</comment>
<feature type="compositionally biased region" description="Basic and acidic residues" evidence="9">
    <location>
        <begin position="952"/>
        <end position="962"/>
    </location>
</feature>
<feature type="region of interest" description="Disordered" evidence="9">
    <location>
        <begin position="694"/>
        <end position="962"/>
    </location>
</feature>
<evidence type="ECO:0000256" key="7">
    <source>
        <dbReference type="PROSITE-ProRule" id="PRU00723"/>
    </source>
</evidence>
<keyword evidence="3" id="KW-0540">Nuclease</keyword>
<dbReference type="SMART" id="SM00479">
    <property type="entry name" value="EXOIII"/>
    <property type="match status" value="1"/>
</dbReference>
<dbReference type="GO" id="GO:0008270">
    <property type="term" value="F:zinc ion binding"/>
    <property type="evidence" value="ECO:0007669"/>
    <property type="project" value="UniProtKB-KW"/>
</dbReference>
<feature type="compositionally biased region" description="Polar residues" evidence="9">
    <location>
        <begin position="172"/>
        <end position="181"/>
    </location>
</feature>
<feature type="region of interest" description="Disordered" evidence="9">
    <location>
        <begin position="655"/>
        <end position="675"/>
    </location>
</feature>
<dbReference type="FunFam" id="3.30.420.10:FF:000021">
    <property type="entry name" value="RNA exonuclease 1 homolog"/>
    <property type="match status" value="1"/>
</dbReference>
<feature type="compositionally biased region" description="Polar residues" evidence="9">
    <location>
        <begin position="574"/>
        <end position="590"/>
    </location>
</feature>
<feature type="region of interest" description="Disordered" evidence="9">
    <location>
        <begin position="171"/>
        <end position="197"/>
    </location>
</feature>
<evidence type="ECO:0000256" key="4">
    <source>
        <dbReference type="ARBA" id="ARBA00022801"/>
    </source>
</evidence>
<keyword evidence="5 11" id="KW-0269">Exonuclease</keyword>
<dbReference type="OrthoDB" id="206335at2759"/>
<proteinExistence type="inferred from homology"/>
<feature type="compositionally biased region" description="Basic and acidic residues" evidence="9">
    <location>
        <begin position="320"/>
        <end position="330"/>
    </location>
</feature>
<keyword evidence="6" id="KW-0539">Nucleus</keyword>
<feature type="compositionally biased region" description="Basic residues" evidence="9">
    <location>
        <begin position="72"/>
        <end position="96"/>
    </location>
</feature>
<feature type="compositionally biased region" description="Polar residues" evidence="9">
    <location>
        <begin position="1083"/>
        <end position="1094"/>
    </location>
</feature>
<keyword evidence="8" id="KW-0175">Coiled coil</keyword>
<comment type="caution">
    <text evidence="11">The sequence shown here is derived from an EMBL/GenBank/DDBJ whole genome shotgun (WGS) entry which is preliminary data.</text>
</comment>
<dbReference type="Proteomes" id="UP001152320">
    <property type="component" value="Chromosome 6"/>
</dbReference>
<accession>A0A9Q1HCS4</accession>
<name>A0A9Q1HCS4_HOLLE</name>
<feature type="region of interest" description="Disordered" evidence="9">
    <location>
        <begin position="296"/>
        <end position="366"/>
    </location>
</feature>
<feature type="compositionally biased region" description="Basic and acidic residues" evidence="9">
    <location>
        <begin position="880"/>
        <end position="908"/>
    </location>
</feature>
<feature type="compositionally biased region" description="Basic and acidic residues" evidence="9">
    <location>
        <begin position="915"/>
        <end position="932"/>
    </location>
</feature>
<dbReference type="InterPro" id="IPR012337">
    <property type="entry name" value="RNaseH-like_sf"/>
</dbReference>
<dbReference type="InterPro" id="IPR013520">
    <property type="entry name" value="Ribonucl_H"/>
</dbReference>
<dbReference type="InterPro" id="IPR047021">
    <property type="entry name" value="REXO1/3/4-like"/>
</dbReference>
<evidence type="ECO:0000256" key="9">
    <source>
        <dbReference type="SAM" id="MobiDB-lite"/>
    </source>
</evidence>
<evidence type="ECO:0000256" key="5">
    <source>
        <dbReference type="ARBA" id="ARBA00022839"/>
    </source>
</evidence>
<feature type="compositionally biased region" description="Basic and acidic residues" evidence="9">
    <location>
        <begin position="520"/>
        <end position="559"/>
    </location>
</feature>
<feature type="compositionally biased region" description="Acidic residues" evidence="9">
    <location>
        <begin position="860"/>
        <end position="879"/>
    </location>
</feature>
<gene>
    <name evidence="11" type="ORF">HOLleu_14793</name>
</gene>
<feature type="compositionally biased region" description="Low complexity" evidence="9">
    <location>
        <begin position="591"/>
        <end position="600"/>
    </location>
</feature>
<feature type="region of interest" description="Disordered" evidence="9">
    <location>
        <begin position="387"/>
        <end position="562"/>
    </location>
</feature>
<feature type="region of interest" description="Disordered" evidence="9">
    <location>
        <begin position="574"/>
        <end position="643"/>
    </location>
</feature>
<dbReference type="CDD" id="cd06145">
    <property type="entry name" value="REX1_like"/>
    <property type="match status" value="1"/>
</dbReference>
<feature type="region of interest" description="Disordered" evidence="9">
    <location>
        <begin position="1049"/>
        <end position="1095"/>
    </location>
</feature>
<evidence type="ECO:0000256" key="1">
    <source>
        <dbReference type="ARBA" id="ARBA00004123"/>
    </source>
</evidence>
<keyword evidence="7" id="KW-0862">Zinc</keyword>
<dbReference type="GO" id="GO:0003676">
    <property type="term" value="F:nucleic acid binding"/>
    <property type="evidence" value="ECO:0007669"/>
    <property type="project" value="InterPro"/>
</dbReference>
<keyword evidence="7" id="KW-0479">Metal-binding</keyword>
<feature type="compositionally biased region" description="Acidic residues" evidence="9">
    <location>
        <begin position="938"/>
        <end position="951"/>
    </location>
</feature>
<feature type="region of interest" description="Disordered" evidence="9">
    <location>
        <begin position="38"/>
        <end position="57"/>
    </location>
</feature>
<dbReference type="PROSITE" id="PS50103">
    <property type="entry name" value="ZF_C3H1"/>
    <property type="match status" value="1"/>
</dbReference>
<feature type="compositionally biased region" description="Polar residues" evidence="9">
    <location>
        <begin position="770"/>
        <end position="787"/>
    </location>
</feature>
<evidence type="ECO:0000313" key="12">
    <source>
        <dbReference type="Proteomes" id="UP001152320"/>
    </source>
</evidence>
<dbReference type="SUPFAM" id="SSF53098">
    <property type="entry name" value="Ribonuclease H-like"/>
    <property type="match status" value="1"/>
</dbReference>
<evidence type="ECO:0000313" key="11">
    <source>
        <dbReference type="EMBL" id="KAJ8040486.1"/>
    </source>
</evidence>
<dbReference type="EMBL" id="JAIZAY010000006">
    <property type="protein sequence ID" value="KAJ8040486.1"/>
    <property type="molecule type" value="Genomic_DNA"/>
</dbReference>
<dbReference type="GO" id="GO:0005634">
    <property type="term" value="C:nucleus"/>
    <property type="evidence" value="ECO:0007669"/>
    <property type="project" value="UniProtKB-SubCell"/>
</dbReference>
<dbReference type="InterPro" id="IPR000571">
    <property type="entry name" value="Znf_CCCH"/>
</dbReference>
<feature type="compositionally biased region" description="Basic and acidic residues" evidence="9">
    <location>
        <begin position="748"/>
        <end position="763"/>
    </location>
</feature>
<feature type="compositionally biased region" description="Basic and acidic residues" evidence="9">
    <location>
        <begin position="476"/>
        <end position="507"/>
    </location>
</feature>
<comment type="subcellular location">
    <subcellularLocation>
        <location evidence="1">Nucleus</location>
    </subcellularLocation>
</comment>
<dbReference type="Pfam" id="PF00929">
    <property type="entry name" value="RNase_T"/>
    <property type="match status" value="1"/>
</dbReference>
<feature type="region of interest" description="Disordered" evidence="9">
    <location>
        <begin position="64"/>
        <end position="149"/>
    </location>
</feature>
<feature type="zinc finger region" description="C3H1-type" evidence="7">
    <location>
        <begin position="7"/>
        <end position="35"/>
    </location>
</feature>
<feature type="coiled-coil region" evidence="8">
    <location>
        <begin position="261"/>
        <end position="295"/>
    </location>
</feature>
<protein>
    <submittedName>
        <fullName evidence="11">RNA exonuclease 1-like</fullName>
    </submittedName>
</protein>
<dbReference type="InterPro" id="IPR036397">
    <property type="entry name" value="RNaseH_sf"/>
</dbReference>
<feature type="compositionally biased region" description="Acidic residues" evidence="9">
    <location>
        <begin position="414"/>
        <end position="423"/>
    </location>
</feature>
<dbReference type="Pfam" id="PF15870">
    <property type="entry name" value="EloA-BP1"/>
    <property type="match status" value="1"/>
</dbReference>
<keyword evidence="4" id="KW-0378">Hydrolase</keyword>
<feature type="compositionally biased region" description="Low complexity" evidence="9">
    <location>
        <begin position="135"/>
        <end position="146"/>
    </location>
</feature>
<dbReference type="PANTHER" id="PTHR12801">
    <property type="entry name" value="RNA EXONUCLEASE REXO1 / RECO3 FAMILY MEMBER-RELATED"/>
    <property type="match status" value="1"/>
</dbReference>
<evidence type="ECO:0000259" key="10">
    <source>
        <dbReference type="PROSITE" id="PS50103"/>
    </source>
</evidence>
<feature type="domain" description="C3H1-type" evidence="10">
    <location>
        <begin position="7"/>
        <end position="35"/>
    </location>
</feature>
<feature type="region of interest" description="Disordered" evidence="9">
    <location>
        <begin position="996"/>
        <end position="1032"/>
    </location>
</feature>